<dbReference type="HOGENOM" id="CLU_089876_13_1_7"/>
<dbReference type="GO" id="GO:0005829">
    <property type="term" value="C:cytosol"/>
    <property type="evidence" value="ECO:0007669"/>
    <property type="project" value="TreeGrafter"/>
</dbReference>
<dbReference type="RefSeq" id="WP_004073721.1">
    <property type="nucleotide sequence ID" value="NZ_CM001488.1"/>
</dbReference>
<evidence type="ECO:0000256" key="1">
    <source>
        <dbReference type="ARBA" id="ARBA00008324"/>
    </source>
</evidence>
<evidence type="ECO:0000259" key="3">
    <source>
        <dbReference type="Pfam" id="PF03061"/>
    </source>
</evidence>
<dbReference type="SUPFAM" id="SSF54637">
    <property type="entry name" value="Thioesterase/thiol ester dehydrase-isomerase"/>
    <property type="match status" value="1"/>
</dbReference>
<keyword evidence="5" id="KW-1185">Reference proteome</keyword>
<dbReference type="InterPro" id="IPR003736">
    <property type="entry name" value="PAAI_dom"/>
</dbReference>
<keyword evidence="2" id="KW-0378">Hydrolase</keyword>
<dbReference type="Pfam" id="PF03061">
    <property type="entry name" value="4HBT"/>
    <property type="match status" value="1"/>
</dbReference>
<accession>I5B436</accession>
<gene>
    <name evidence="4" type="ORF">DespoDRAFT_02392</name>
</gene>
<dbReference type="STRING" id="879212.DespoDRAFT_02392"/>
<dbReference type="OrthoDB" id="9813282at2"/>
<dbReference type="NCBIfam" id="TIGR00369">
    <property type="entry name" value="unchar_dom_1"/>
    <property type="match status" value="1"/>
</dbReference>
<reference evidence="4 5" key="1">
    <citation type="submission" date="2011-09" db="EMBL/GenBank/DDBJ databases">
        <authorList>
            <consortium name="US DOE Joint Genome Institute (JGI-PGF)"/>
            <person name="Lucas S."/>
            <person name="Han J."/>
            <person name="Lapidus A."/>
            <person name="Cheng J.-F."/>
            <person name="Goodwin L."/>
            <person name="Pitluck S."/>
            <person name="Peters L."/>
            <person name="Land M.L."/>
            <person name="Hauser L."/>
            <person name="Orellana R."/>
            <person name="Lovley D."/>
            <person name="Woyke T.J."/>
        </authorList>
    </citation>
    <scope>NUCLEOTIDE SEQUENCE [LARGE SCALE GENOMIC DNA]</scope>
    <source>
        <strain evidence="4 5">2ac9</strain>
    </source>
</reference>
<dbReference type="InterPro" id="IPR029069">
    <property type="entry name" value="HotDog_dom_sf"/>
</dbReference>
<protein>
    <recommendedName>
        <fullName evidence="3">Thioesterase domain-containing protein</fullName>
    </recommendedName>
</protein>
<dbReference type="InterPro" id="IPR006683">
    <property type="entry name" value="Thioestr_dom"/>
</dbReference>
<dbReference type="eggNOG" id="COG2050">
    <property type="taxonomic scope" value="Bacteria"/>
</dbReference>
<dbReference type="AlphaFoldDB" id="I5B436"/>
<name>I5B436_9BACT</name>
<dbReference type="CDD" id="cd03443">
    <property type="entry name" value="PaaI_thioesterase"/>
    <property type="match status" value="1"/>
</dbReference>
<dbReference type="EMBL" id="CM001488">
    <property type="protein sequence ID" value="EIM64249.1"/>
    <property type="molecule type" value="Genomic_DNA"/>
</dbReference>
<evidence type="ECO:0000256" key="2">
    <source>
        <dbReference type="ARBA" id="ARBA00022801"/>
    </source>
</evidence>
<comment type="similarity">
    <text evidence="1">Belongs to the thioesterase PaaI family.</text>
</comment>
<proteinExistence type="inferred from homology"/>
<organism evidence="4 5">
    <name type="scientific">Desulfobacter postgatei 2ac9</name>
    <dbReference type="NCBI Taxonomy" id="879212"/>
    <lineage>
        <taxon>Bacteria</taxon>
        <taxon>Pseudomonadati</taxon>
        <taxon>Thermodesulfobacteriota</taxon>
        <taxon>Desulfobacteria</taxon>
        <taxon>Desulfobacterales</taxon>
        <taxon>Desulfobacteraceae</taxon>
        <taxon>Desulfobacter</taxon>
    </lineage>
</organism>
<dbReference type="GO" id="GO:0061522">
    <property type="term" value="F:1,4-dihydroxy-2-naphthoyl-CoA thioesterase activity"/>
    <property type="evidence" value="ECO:0007669"/>
    <property type="project" value="TreeGrafter"/>
</dbReference>
<dbReference type="PANTHER" id="PTHR43240">
    <property type="entry name" value="1,4-DIHYDROXY-2-NAPHTHOYL-COA THIOESTERASE 1"/>
    <property type="match status" value="1"/>
</dbReference>
<dbReference type="PANTHER" id="PTHR43240:SF5">
    <property type="entry name" value="1,4-DIHYDROXY-2-NAPHTHOYL-COA THIOESTERASE 1"/>
    <property type="match status" value="1"/>
</dbReference>
<dbReference type="Gene3D" id="3.10.129.10">
    <property type="entry name" value="Hotdog Thioesterase"/>
    <property type="match status" value="1"/>
</dbReference>
<feature type="domain" description="Thioesterase" evidence="3">
    <location>
        <begin position="50"/>
        <end position="127"/>
    </location>
</feature>
<dbReference type="Proteomes" id="UP000005778">
    <property type="component" value="Chromosome"/>
</dbReference>
<evidence type="ECO:0000313" key="4">
    <source>
        <dbReference type="EMBL" id="EIM64249.1"/>
    </source>
</evidence>
<reference evidence="4 5" key="2">
    <citation type="submission" date="2012-02" db="EMBL/GenBank/DDBJ databases">
        <title>Improved High-Quality Draft sequence of Desulfobacter postgatei 2ac9.</title>
        <authorList>
            <consortium name="US DOE Joint Genome Institute"/>
            <person name="Lucas S."/>
            <person name="Han J."/>
            <person name="Lapidus A."/>
            <person name="Cheng J.-F."/>
            <person name="Goodwin L."/>
            <person name="Pitluck S."/>
            <person name="Peters L."/>
            <person name="Ovchinnikova G."/>
            <person name="Held B."/>
            <person name="Detter J.C."/>
            <person name="Han C."/>
            <person name="Tapia R."/>
            <person name="Land M."/>
            <person name="Hauser L."/>
            <person name="Kyrpides N."/>
            <person name="Ivanova N."/>
            <person name="Pagani I."/>
            <person name="Orellana R."/>
            <person name="Lovley D."/>
            <person name="Woyke T."/>
        </authorList>
    </citation>
    <scope>NUCLEOTIDE SEQUENCE [LARGE SCALE GENOMIC DNA]</scope>
    <source>
        <strain evidence="4 5">2ac9</strain>
    </source>
</reference>
<sequence length="143" mass="15966">MIWKKEFTIDDMNRFKENTMMGHLDITFEEKGEDFLTASMPVDTRTHQPMGILHGGASVVLAETLGSCASQMTLDDGYYSVGLEIKANHIKSVSRGRVTGRTTPLHLGRTTQVWDIDIKNDKGELICVSRLTMAVLGIRKNHS</sequence>
<evidence type="ECO:0000313" key="5">
    <source>
        <dbReference type="Proteomes" id="UP000005778"/>
    </source>
</evidence>